<comment type="cofactor">
    <cofactor evidence="2">
        <name>Zn(2+)</name>
        <dbReference type="ChEBI" id="CHEBI:29105"/>
    </cofactor>
    <text evidence="2">Binds 1 zinc ion per subunit.</text>
</comment>
<evidence type="ECO:0000313" key="4">
    <source>
        <dbReference type="EMBL" id="CAD2165148.1"/>
    </source>
</evidence>
<dbReference type="Gene3D" id="3.40.390.10">
    <property type="entry name" value="Collagenase (Catalytic Domain)"/>
    <property type="match status" value="1"/>
</dbReference>
<dbReference type="PANTHER" id="PTHR10127">
    <property type="entry name" value="DISCOIDIN, CUB, EGF, LAMININ , AND ZINC METALLOPROTEASE DOMAIN CONTAINING"/>
    <property type="match status" value="1"/>
</dbReference>
<dbReference type="InterPro" id="IPR024079">
    <property type="entry name" value="MetalloPept_cat_dom_sf"/>
</dbReference>
<keyword evidence="2" id="KW-0378">Hydrolase</keyword>
<accession>A0A6V7UUM1</accession>
<dbReference type="OrthoDB" id="6156706at2759"/>
<gene>
    <name evidence="4" type="ORF">MENT_LOCUS16995</name>
</gene>
<name>A0A6V7UUM1_MELEN</name>
<dbReference type="Pfam" id="PF01400">
    <property type="entry name" value="Astacin"/>
    <property type="match status" value="1"/>
</dbReference>
<keyword evidence="2" id="KW-0862">Zinc</keyword>
<dbReference type="AlphaFoldDB" id="A0A6V7UUM1"/>
<organism evidence="4 5">
    <name type="scientific">Meloidogyne enterolobii</name>
    <name type="common">Root-knot nematode worm</name>
    <name type="synonym">Meloidogyne mayaguensis</name>
    <dbReference type="NCBI Taxonomy" id="390850"/>
    <lineage>
        <taxon>Eukaryota</taxon>
        <taxon>Metazoa</taxon>
        <taxon>Ecdysozoa</taxon>
        <taxon>Nematoda</taxon>
        <taxon>Chromadorea</taxon>
        <taxon>Rhabditida</taxon>
        <taxon>Tylenchina</taxon>
        <taxon>Tylenchomorpha</taxon>
        <taxon>Tylenchoidea</taxon>
        <taxon>Meloidogynidae</taxon>
        <taxon>Meloidogyninae</taxon>
        <taxon>Meloidogyne</taxon>
    </lineage>
</organism>
<dbReference type="GO" id="GO:0006508">
    <property type="term" value="P:proteolysis"/>
    <property type="evidence" value="ECO:0007669"/>
    <property type="project" value="UniProtKB-KW"/>
</dbReference>
<dbReference type="Proteomes" id="UP000580250">
    <property type="component" value="Unassembled WGS sequence"/>
</dbReference>
<dbReference type="EC" id="3.4.24.-" evidence="2"/>
<keyword evidence="2" id="KW-0479">Metal-binding</keyword>
<dbReference type="PROSITE" id="PS51864">
    <property type="entry name" value="ASTACIN"/>
    <property type="match status" value="1"/>
</dbReference>
<dbReference type="SUPFAM" id="SSF55486">
    <property type="entry name" value="Metalloproteases ('zincins'), catalytic domain"/>
    <property type="match status" value="1"/>
</dbReference>
<evidence type="ECO:0000256" key="2">
    <source>
        <dbReference type="RuleBase" id="RU361183"/>
    </source>
</evidence>
<comment type="caution">
    <text evidence="1">Lacks conserved residue(s) required for the propagation of feature annotation.</text>
</comment>
<dbReference type="GO" id="GO:0004222">
    <property type="term" value="F:metalloendopeptidase activity"/>
    <property type="evidence" value="ECO:0007669"/>
    <property type="project" value="UniProtKB-UniRule"/>
</dbReference>
<evidence type="ECO:0000313" key="5">
    <source>
        <dbReference type="Proteomes" id="UP000580250"/>
    </source>
</evidence>
<sequence>MHALGFHHEMIRADRNGSVWINFKAISDDMKRQYHRVNDTKQFNQRYDYGSVMHYPPEDYRSGIFEIISLMRDYQSTMGQRIDISFKDAKILNLVYCKNIKIIFILIK</sequence>
<dbReference type="EMBL" id="CAJEWN010000108">
    <property type="protein sequence ID" value="CAD2165148.1"/>
    <property type="molecule type" value="Genomic_DNA"/>
</dbReference>
<keyword evidence="2" id="KW-0645">Protease</keyword>
<evidence type="ECO:0000259" key="3">
    <source>
        <dbReference type="PROSITE" id="PS51864"/>
    </source>
</evidence>
<dbReference type="PANTHER" id="PTHR10127:SF831">
    <property type="entry name" value="ZINC METALLOPROTEINASE NAS-37"/>
    <property type="match status" value="1"/>
</dbReference>
<dbReference type="PRINTS" id="PR00480">
    <property type="entry name" value="ASTACIN"/>
</dbReference>
<proteinExistence type="predicted"/>
<comment type="caution">
    <text evidence="4">The sequence shown here is derived from an EMBL/GenBank/DDBJ whole genome shotgun (WGS) entry which is preliminary data.</text>
</comment>
<protein>
    <recommendedName>
        <fullName evidence="2">Metalloendopeptidase</fullName>
        <ecNumber evidence="2">3.4.24.-</ecNumber>
    </recommendedName>
</protein>
<reference evidence="4 5" key="1">
    <citation type="submission" date="2020-08" db="EMBL/GenBank/DDBJ databases">
        <authorList>
            <person name="Koutsovoulos G."/>
            <person name="Danchin GJ E."/>
        </authorList>
    </citation>
    <scope>NUCLEOTIDE SEQUENCE [LARGE SCALE GENOMIC DNA]</scope>
</reference>
<dbReference type="InterPro" id="IPR001506">
    <property type="entry name" value="Peptidase_M12A"/>
</dbReference>
<keyword evidence="2" id="KW-0482">Metalloprotease</keyword>
<evidence type="ECO:0000256" key="1">
    <source>
        <dbReference type="PROSITE-ProRule" id="PRU01211"/>
    </source>
</evidence>
<dbReference type="GO" id="GO:0046872">
    <property type="term" value="F:metal ion binding"/>
    <property type="evidence" value="ECO:0007669"/>
    <property type="project" value="UniProtKB-KW"/>
</dbReference>
<feature type="domain" description="Peptidase M12A" evidence="3">
    <location>
        <begin position="1"/>
        <end position="98"/>
    </location>
</feature>